<evidence type="ECO:0000313" key="1">
    <source>
        <dbReference type="EMBL" id="PNH28414.1"/>
    </source>
</evidence>
<reference evidence="1 2" key="1">
    <citation type="submission" date="2017-12" db="EMBL/GenBank/DDBJ databases">
        <title>Comparative genomics yields insights into virulence evolution of Verticillium dahliae.</title>
        <authorList>
            <person name="Fan R."/>
            <person name="Armitage A.D."/>
            <person name="Cascant-Lopez E."/>
            <person name="Sobczyk M."/>
            <person name="Cockerton H.M."/>
            <person name="Harrison R.J."/>
        </authorList>
    </citation>
    <scope>NUCLEOTIDE SEQUENCE [LARGE SCALE GENOMIC DNA]</scope>
    <source>
        <strain evidence="1 2">12008</strain>
    </source>
</reference>
<sequence length="57" mass="6475">MILALVRKVLRNMKPPCMMLHMSRKALPTKKPSNVTSRLVTAIKTSYFQAAFLPVMN</sequence>
<dbReference type="Proteomes" id="UP000236305">
    <property type="component" value="Unassembled WGS sequence"/>
</dbReference>
<comment type="caution">
    <text evidence="1">The sequence shown here is derived from an EMBL/GenBank/DDBJ whole genome shotgun (WGS) entry which is preliminary data.</text>
</comment>
<gene>
    <name evidence="1" type="ORF">BJF96_g8226</name>
</gene>
<protein>
    <submittedName>
        <fullName evidence="1">Uncharacterized protein</fullName>
    </submittedName>
</protein>
<dbReference type="EMBL" id="MPSH01000034">
    <property type="protein sequence ID" value="PNH28414.1"/>
    <property type="molecule type" value="Genomic_DNA"/>
</dbReference>
<evidence type="ECO:0000313" key="2">
    <source>
        <dbReference type="Proteomes" id="UP000236305"/>
    </source>
</evidence>
<name>A0AA45AIW9_VERDA</name>
<accession>A0AA45AIW9</accession>
<proteinExistence type="predicted"/>
<dbReference type="AlphaFoldDB" id="A0AA45AIW9"/>
<organism evidence="1 2">
    <name type="scientific">Verticillium dahliae</name>
    <name type="common">Verticillium wilt</name>
    <dbReference type="NCBI Taxonomy" id="27337"/>
    <lineage>
        <taxon>Eukaryota</taxon>
        <taxon>Fungi</taxon>
        <taxon>Dikarya</taxon>
        <taxon>Ascomycota</taxon>
        <taxon>Pezizomycotina</taxon>
        <taxon>Sordariomycetes</taxon>
        <taxon>Hypocreomycetidae</taxon>
        <taxon>Glomerellales</taxon>
        <taxon>Plectosphaerellaceae</taxon>
        <taxon>Verticillium</taxon>
    </lineage>
</organism>